<dbReference type="SUPFAM" id="SSF63380">
    <property type="entry name" value="Riboflavin synthase domain-like"/>
    <property type="match status" value="1"/>
</dbReference>
<dbReference type="InParanoid" id="B7FNW0"/>
<dbReference type="PRINTS" id="PR00369">
    <property type="entry name" value="FLAVODOXIN"/>
</dbReference>
<dbReference type="InterPro" id="IPR023173">
    <property type="entry name" value="NADPH_Cyt_P450_Rdtase_alpha"/>
</dbReference>
<dbReference type="Proteomes" id="UP000000759">
    <property type="component" value="Chromosome 1"/>
</dbReference>
<comment type="cofactor">
    <cofactor evidence="2">
        <name>FAD</name>
        <dbReference type="ChEBI" id="CHEBI:57692"/>
    </cofactor>
</comment>
<keyword evidence="7" id="KW-0560">Oxidoreductase</keyword>
<dbReference type="PROSITE" id="PS50902">
    <property type="entry name" value="FLAVODOXIN_LIKE"/>
    <property type="match status" value="1"/>
</dbReference>
<evidence type="ECO:0000256" key="4">
    <source>
        <dbReference type="ARBA" id="ARBA00022643"/>
    </source>
</evidence>
<dbReference type="Pfam" id="PF00258">
    <property type="entry name" value="Flavodoxin_1"/>
    <property type="match status" value="1"/>
</dbReference>
<dbReference type="Gene3D" id="3.40.50.80">
    <property type="entry name" value="Nucleotide-binding domain of ferredoxin-NADP reductase (FNR) module"/>
    <property type="match status" value="1"/>
</dbReference>
<feature type="domain" description="Flavodoxin-like" evidence="9">
    <location>
        <begin position="2"/>
        <end position="168"/>
    </location>
</feature>
<dbReference type="STRING" id="556484.B7FNW0"/>
<evidence type="ECO:0000256" key="2">
    <source>
        <dbReference type="ARBA" id="ARBA00001974"/>
    </source>
</evidence>
<dbReference type="Pfam" id="PF00667">
    <property type="entry name" value="FAD_binding_1"/>
    <property type="match status" value="1"/>
</dbReference>
<dbReference type="AlphaFoldDB" id="B7FNW0"/>
<evidence type="ECO:0000256" key="3">
    <source>
        <dbReference type="ARBA" id="ARBA00022630"/>
    </source>
</evidence>
<comment type="cofactor">
    <cofactor evidence="1">
        <name>FMN</name>
        <dbReference type="ChEBI" id="CHEBI:58210"/>
    </cofactor>
</comment>
<dbReference type="InterPro" id="IPR001433">
    <property type="entry name" value="OxRdtase_FAD/NAD-bd"/>
</dbReference>
<dbReference type="InterPro" id="IPR039261">
    <property type="entry name" value="FNR_nucleotide-bd"/>
</dbReference>
<reference evidence="12" key="2">
    <citation type="submission" date="2008-08" db="EMBL/GenBank/DDBJ databases">
        <authorList>
            <consortium name="Diatom Consortium"/>
            <person name="Grigoriev I."/>
            <person name="Grimwood J."/>
            <person name="Kuo A."/>
            <person name="Otillar R.P."/>
            <person name="Salamov A."/>
            <person name="Detter J.C."/>
            <person name="Lindquist E."/>
            <person name="Shapiro H."/>
            <person name="Lucas S."/>
            <person name="Glavina del Rio T."/>
            <person name="Pitluck S."/>
            <person name="Rokhsar D."/>
            <person name="Bowler C."/>
        </authorList>
    </citation>
    <scope>GENOME REANNOTATION</scope>
    <source>
        <strain evidence="12">CCAP 1055/1</strain>
    </source>
</reference>
<keyword evidence="5" id="KW-0274">FAD</keyword>
<dbReference type="InterPro" id="IPR001709">
    <property type="entry name" value="Flavoprot_Pyr_Nucl_cyt_Rdtase"/>
</dbReference>
<dbReference type="InterPro" id="IPR017927">
    <property type="entry name" value="FAD-bd_FR_type"/>
</dbReference>
<dbReference type="PROSITE" id="PS51384">
    <property type="entry name" value="FAD_FR"/>
    <property type="match status" value="1"/>
</dbReference>
<dbReference type="SUPFAM" id="SSF52218">
    <property type="entry name" value="Flavoproteins"/>
    <property type="match status" value="1"/>
</dbReference>
<evidence type="ECO:0000259" key="10">
    <source>
        <dbReference type="PROSITE" id="PS51384"/>
    </source>
</evidence>
<dbReference type="InterPro" id="IPR008254">
    <property type="entry name" value="Flavodoxin/NO_synth"/>
</dbReference>
<dbReference type="PaxDb" id="2850-Phatr9283"/>
<dbReference type="GO" id="GO:0050660">
    <property type="term" value="F:flavin adenine dinucleotide binding"/>
    <property type="evidence" value="ECO:0007669"/>
    <property type="project" value="TreeGrafter"/>
</dbReference>
<dbReference type="InterPro" id="IPR003097">
    <property type="entry name" value="CysJ-like_FAD-binding"/>
</dbReference>
<evidence type="ECO:0000313" key="11">
    <source>
        <dbReference type="EMBL" id="EEC51569.1"/>
    </source>
</evidence>
<evidence type="ECO:0000256" key="5">
    <source>
        <dbReference type="ARBA" id="ARBA00022827"/>
    </source>
</evidence>
<gene>
    <name evidence="11" type="ORF">PHATRDRAFT_9283</name>
</gene>
<dbReference type="InterPro" id="IPR001094">
    <property type="entry name" value="Flavdoxin-like"/>
</dbReference>
<evidence type="ECO:0000313" key="12">
    <source>
        <dbReference type="Proteomes" id="UP000000759"/>
    </source>
</evidence>
<evidence type="ECO:0000256" key="8">
    <source>
        <dbReference type="ARBA" id="ARBA00023797"/>
    </source>
</evidence>
<evidence type="ECO:0000256" key="1">
    <source>
        <dbReference type="ARBA" id="ARBA00001917"/>
    </source>
</evidence>
<keyword evidence="3" id="KW-0285">Flavoprotein</keyword>
<dbReference type="RefSeq" id="XP_002177106.1">
    <property type="nucleotide sequence ID" value="XM_002177070.1"/>
</dbReference>
<dbReference type="InterPro" id="IPR029039">
    <property type="entry name" value="Flavoprotein-like_sf"/>
</dbReference>
<keyword evidence="4" id="KW-0288">FMN</keyword>
<dbReference type="PANTHER" id="PTHR19384">
    <property type="entry name" value="NITRIC OXIDE SYNTHASE-RELATED"/>
    <property type="match status" value="1"/>
</dbReference>
<dbReference type="InterPro" id="IPR017938">
    <property type="entry name" value="Riboflavin_synthase-like_b-brl"/>
</dbReference>
<dbReference type="FunFam" id="3.40.50.80:FF:000001">
    <property type="entry name" value="NADPH--cytochrome P450 reductase 1"/>
    <property type="match status" value="1"/>
</dbReference>
<dbReference type="PANTHER" id="PTHR19384:SF17">
    <property type="entry name" value="NADPH--CYTOCHROME P450 REDUCTASE"/>
    <property type="match status" value="1"/>
</dbReference>
<sequence>QISVYYATQTGTSESFARQLEREGPSHGFYVHVVDLEDIGVEDVVDEIQKDQESGISRAVFLGATYGEGEAPDNATQFVAALAKKAATEMLFQNLKVEELSVPDRCLVGLDFCVFGLGNKQYDHYNATGKFLDHALERVGGNRILGLGMGDDDGDLEGDFETWKDKKLWPTMERLYVFDKEALGKRKREAALRVELPDCQYEVHYIDNGDSDFKPMPFDQVHGSSRHYFTAVDCPVTKVQELRSSEEPGSTVHVEIDISSARGLTYATADNLGVLPVNAAETVEAVARALCYDLNAVFYVKAAPNHEWHGAPFPMPLSIRECLTRYCDLTSAPRRSDLKLLASYAKDPMDQKALLRMSSKEGRTEYKEKVLASFVGIVDLLKLCPSIEIPLAHFLAVCPLLQTRFFTISSSASVYPNSIHLTVAVTDALRSDGTMFKGVCSNYLASRVPGKDVIRVYSRPSTFRLPQDSSKPILLIGPGTGVAPMRALLQERAYQREHLNQSVGQNILYFGCKKRSYDFLYQEEMERFHCEKIIDKLYLAFSRDGDQKIYVQHLLEQNSEETWRLIHFEGAYVFVCGGVKMGHDVAETLKKIAVSQGSMSLEGAKSYMTNLAKESRYVQELWA</sequence>
<feature type="non-terminal residue" evidence="11">
    <location>
        <position position="1"/>
    </location>
</feature>
<dbReference type="SUPFAM" id="SSF52343">
    <property type="entry name" value="Ferredoxin reductase-like, C-terminal NADP-linked domain"/>
    <property type="match status" value="1"/>
</dbReference>
<reference evidence="11 12" key="1">
    <citation type="journal article" date="2008" name="Nature">
        <title>The Phaeodactylum genome reveals the evolutionary history of diatom genomes.</title>
        <authorList>
            <person name="Bowler C."/>
            <person name="Allen A.E."/>
            <person name="Badger J.H."/>
            <person name="Grimwood J."/>
            <person name="Jabbari K."/>
            <person name="Kuo A."/>
            <person name="Maheswari U."/>
            <person name="Martens C."/>
            <person name="Maumus F."/>
            <person name="Otillar R.P."/>
            <person name="Rayko E."/>
            <person name="Salamov A."/>
            <person name="Vandepoele K."/>
            <person name="Beszteri B."/>
            <person name="Gruber A."/>
            <person name="Heijde M."/>
            <person name="Katinka M."/>
            <person name="Mock T."/>
            <person name="Valentin K."/>
            <person name="Verret F."/>
            <person name="Berges J.A."/>
            <person name="Brownlee C."/>
            <person name="Cadoret J.P."/>
            <person name="Chiovitti A."/>
            <person name="Choi C.J."/>
            <person name="Coesel S."/>
            <person name="De Martino A."/>
            <person name="Detter J.C."/>
            <person name="Durkin C."/>
            <person name="Falciatore A."/>
            <person name="Fournet J."/>
            <person name="Haruta M."/>
            <person name="Huysman M.J."/>
            <person name="Jenkins B.D."/>
            <person name="Jiroutova K."/>
            <person name="Jorgensen R.E."/>
            <person name="Joubert Y."/>
            <person name="Kaplan A."/>
            <person name="Kroger N."/>
            <person name="Kroth P.G."/>
            <person name="La Roche J."/>
            <person name="Lindquist E."/>
            <person name="Lommer M."/>
            <person name="Martin-Jezequel V."/>
            <person name="Lopez P.J."/>
            <person name="Lucas S."/>
            <person name="Mangogna M."/>
            <person name="McGinnis K."/>
            <person name="Medlin L.K."/>
            <person name="Montsant A."/>
            <person name="Oudot-Le Secq M.P."/>
            <person name="Napoli C."/>
            <person name="Obornik M."/>
            <person name="Parker M.S."/>
            <person name="Petit J.L."/>
            <person name="Porcel B.M."/>
            <person name="Poulsen N."/>
            <person name="Robison M."/>
            <person name="Rychlewski L."/>
            <person name="Rynearson T.A."/>
            <person name="Schmutz J."/>
            <person name="Shapiro H."/>
            <person name="Siaut M."/>
            <person name="Stanley M."/>
            <person name="Sussman M.R."/>
            <person name="Taylor A.R."/>
            <person name="Vardi A."/>
            <person name="von Dassow P."/>
            <person name="Vyverman W."/>
            <person name="Willis A."/>
            <person name="Wyrwicz L.S."/>
            <person name="Rokhsar D.S."/>
            <person name="Weissenbach J."/>
            <person name="Armbrust E.V."/>
            <person name="Green B.R."/>
            <person name="Van de Peer Y."/>
            <person name="Grigoriev I.V."/>
        </authorList>
    </citation>
    <scope>NUCLEOTIDE SEQUENCE [LARGE SCALE GENOMIC DNA]</scope>
    <source>
        <strain evidence="11 12">CCAP 1055/1</strain>
    </source>
</reference>
<dbReference type="FunCoup" id="B7FNW0">
    <property type="interactions" value="323"/>
</dbReference>
<organism evidence="11 12">
    <name type="scientific">Phaeodactylum tricornutum (strain CCAP 1055/1)</name>
    <dbReference type="NCBI Taxonomy" id="556484"/>
    <lineage>
        <taxon>Eukaryota</taxon>
        <taxon>Sar</taxon>
        <taxon>Stramenopiles</taxon>
        <taxon>Ochrophyta</taxon>
        <taxon>Bacillariophyta</taxon>
        <taxon>Bacillariophyceae</taxon>
        <taxon>Bacillariophycidae</taxon>
        <taxon>Naviculales</taxon>
        <taxon>Phaeodactylaceae</taxon>
        <taxon>Phaeodactylum</taxon>
    </lineage>
</organism>
<dbReference type="Gene3D" id="3.40.50.360">
    <property type="match status" value="1"/>
</dbReference>
<evidence type="ECO:0000256" key="6">
    <source>
        <dbReference type="ARBA" id="ARBA00022857"/>
    </source>
</evidence>
<dbReference type="GO" id="GO:0003958">
    <property type="term" value="F:NADPH-hemoprotein reductase activity"/>
    <property type="evidence" value="ECO:0007669"/>
    <property type="project" value="UniProtKB-EC"/>
</dbReference>
<dbReference type="OrthoDB" id="1856718at2759"/>
<dbReference type="GO" id="GO:0005829">
    <property type="term" value="C:cytosol"/>
    <property type="evidence" value="ECO:0007669"/>
    <property type="project" value="TreeGrafter"/>
</dbReference>
<protein>
    <recommendedName>
        <fullName evidence="8">NADPH--hemoprotein reductase</fullName>
        <ecNumber evidence="8">1.6.2.4</ecNumber>
    </recommendedName>
</protein>
<keyword evidence="12" id="KW-1185">Reference proteome</keyword>
<dbReference type="Gene3D" id="1.20.990.10">
    <property type="entry name" value="NADPH-cytochrome p450 Reductase, Chain A, domain 3"/>
    <property type="match status" value="1"/>
</dbReference>
<evidence type="ECO:0000259" key="9">
    <source>
        <dbReference type="PROSITE" id="PS50902"/>
    </source>
</evidence>
<dbReference type="Gene3D" id="2.40.30.10">
    <property type="entry name" value="Translation factors"/>
    <property type="match status" value="1"/>
</dbReference>
<keyword evidence="6" id="KW-0521">NADP</keyword>
<dbReference type="GeneID" id="7195967"/>
<name>B7FNW0_PHATC</name>
<dbReference type="GO" id="GO:0010181">
    <property type="term" value="F:FMN binding"/>
    <property type="evidence" value="ECO:0007669"/>
    <property type="project" value="InterPro"/>
</dbReference>
<dbReference type="eggNOG" id="KOG1158">
    <property type="taxonomic scope" value="Eukaryota"/>
</dbReference>
<dbReference type="HOGENOM" id="CLU_001570_17_3_1"/>
<dbReference type="FunFam" id="1.20.990.10:FF:000001">
    <property type="entry name" value="NADPH--cytochrome P450 reductase"/>
    <property type="match status" value="1"/>
</dbReference>
<proteinExistence type="predicted"/>
<feature type="domain" description="FAD-binding FR-type" evidence="10">
    <location>
        <begin position="229"/>
        <end position="466"/>
    </location>
</feature>
<evidence type="ECO:0000256" key="7">
    <source>
        <dbReference type="ARBA" id="ARBA00023002"/>
    </source>
</evidence>
<dbReference type="Pfam" id="PF00175">
    <property type="entry name" value="NAD_binding_1"/>
    <property type="match status" value="1"/>
</dbReference>
<dbReference type="PRINTS" id="PR00371">
    <property type="entry name" value="FPNCR"/>
</dbReference>
<dbReference type="KEGG" id="pti:PHATRDRAFT_9283"/>
<accession>B7FNW0</accession>
<dbReference type="EMBL" id="CM000605">
    <property type="protein sequence ID" value="EEC51569.1"/>
    <property type="molecule type" value="Genomic_DNA"/>
</dbReference>
<dbReference type="EC" id="1.6.2.4" evidence="8"/>